<evidence type="ECO:0000256" key="4">
    <source>
        <dbReference type="ARBA" id="ARBA00022576"/>
    </source>
</evidence>
<dbReference type="InterPro" id="IPR015424">
    <property type="entry name" value="PyrdxlP-dep_Trfase"/>
</dbReference>
<dbReference type="Proteomes" id="UP000076532">
    <property type="component" value="Unassembled WGS sequence"/>
</dbReference>
<dbReference type="InterPro" id="IPR015421">
    <property type="entry name" value="PyrdxlP-dep_Trfase_major"/>
</dbReference>
<dbReference type="Pfam" id="PF00155">
    <property type="entry name" value="Aminotran_1_2"/>
    <property type="match status" value="1"/>
</dbReference>
<evidence type="ECO:0000256" key="5">
    <source>
        <dbReference type="ARBA" id="ARBA00022679"/>
    </source>
</evidence>
<keyword evidence="5" id="KW-0808">Transferase</keyword>
<reference evidence="8 9" key="1">
    <citation type="journal article" date="2016" name="Mol. Biol. Evol.">
        <title>Comparative Genomics of Early-Diverging Mushroom-Forming Fungi Provides Insights into the Origins of Lignocellulose Decay Capabilities.</title>
        <authorList>
            <person name="Nagy L.G."/>
            <person name="Riley R."/>
            <person name="Tritt A."/>
            <person name="Adam C."/>
            <person name="Daum C."/>
            <person name="Floudas D."/>
            <person name="Sun H."/>
            <person name="Yadav J.S."/>
            <person name="Pangilinan J."/>
            <person name="Larsson K.H."/>
            <person name="Matsuura K."/>
            <person name="Barry K."/>
            <person name="Labutti K."/>
            <person name="Kuo R."/>
            <person name="Ohm R.A."/>
            <person name="Bhattacharya S.S."/>
            <person name="Shirouzu T."/>
            <person name="Yoshinaga Y."/>
            <person name="Martin F.M."/>
            <person name="Grigoriev I.V."/>
            <person name="Hibbett D.S."/>
        </authorList>
    </citation>
    <scope>NUCLEOTIDE SEQUENCE [LARGE SCALE GENOMIC DNA]</scope>
    <source>
        <strain evidence="8 9">CBS 109695</strain>
    </source>
</reference>
<dbReference type="STRING" id="436010.A0A166W7D7"/>
<organism evidence="8 9">
    <name type="scientific">Athelia psychrophila</name>
    <dbReference type="NCBI Taxonomy" id="1759441"/>
    <lineage>
        <taxon>Eukaryota</taxon>
        <taxon>Fungi</taxon>
        <taxon>Dikarya</taxon>
        <taxon>Basidiomycota</taxon>
        <taxon>Agaricomycotina</taxon>
        <taxon>Agaricomycetes</taxon>
        <taxon>Agaricomycetidae</taxon>
        <taxon>Atheliales</taxon>
        <taxon>Atheliaceae</taxon>
        <taxon>Athelia</taxon>
    </lineage>
</organism>
<dbReference type="AlphaFoldDB" id="A0A166W7D7"/>
<evidence type="ECO:0000256" key="2">
    <source>
        <dbReference type="ARBA" id="ARBA00007441"/>
    </source>
</evidence>
<comment type="subunit">
    <text evidence="3">Homodimer.</text>
</comment>
<dbReference type="CDD" id="cd00609">
    <property type="entry name" value="AAT_like"/>
    <property type="match status" value="1"/>
</dbReference>
<keyword evidence="4 8" id="KW-0032">Aminotransferase</keyword>
<accession>A0A166W7D7</accession>
<dbReference type="Gene3D" id="3.90.1150.10">
    <property type="entry name" value="Aspartate Aminotransferase, domain 1"/>
    <property type="match status" value="1"/>
</dbReference>
<evidence type="ECO:0000256" key="1">
    <source>
        <dbReference type="ARBA" id="ARBA00001933"/>
    </source>
</evidence>
<dbReference type="SUPFAM" id="SSF53383">
    <property type="entry name" value="PLP-dependent transferases"/>
    <property type="match status" value="1"/>
</dbReference>
<dbReference type="EMBL" id="KV417482">
    <property type="protein sequence ID" value="KZP33460.1"/>
    <property type="molecule type" value="Genomic_DNA"/>
</dbReference>
<comment type="similarity">
    <text evidence="2">Belongs to the class-I pyridoxal-phosphate-dependent aminotransferase family.</text>
</comment>
<dbReference type="PANTHER" id="PTHR11879:SF55">
    <property type="entry name" value="GLUTAMATE OXALOACETATE TRANSAMINASE 1, ISOFORM B"/>
    <property type="match status" value="1"/>
</dbReference>
<keyword evidence="9" id="KW-1185">Reference proteome</keyword>
<name>A0A166W7D7_9AGAM</name>
<sequence length="363" mass="39892">MKHPFEDLPEGLLESLNNLQGQYDRDTSPQKVDLMTGVYKTDRGEAFVLPSVIKAKQKVFNDPAWNHEYPASHLGTQCFRDESAKLFFGPNSDLLKPNRIASMQALGASGACHMGTLFLKLHYGPWNTGAACRKVYIPAESWTNHVNVFTFLGVEAASLPYYDSLTGTLAFSALNDAITALPPQSVVVLQTCAQNPTGCDPNLAQWRELAATFVSGGHFAFFDAAYSGFVSGSAYTDAECVRIFAAAGVPLLLAATYGKAFGLYGERVGILSITAPTAEIATRMEQQMQLLARAETGAMPIFGAMVVETILKDPQLHETWKEDVRSIATQMRERRSILRNLLEHELQTPGDWKRITEQVGMFS</sequence>
<dbReference type="InterPro" id="IPR015422">
    <property type="entry name" value="PyrdxlP-dep_Trfase_small"/>
</dbReference>
<dbReference type="GO" id="GO:0004069">
    <property type="term" value="F:L-aspartate:2-oxoglutarate aminotransferase activity"/>
    <property type="evidence" value="ECO:0007669"/>
    <property type="project" value="TreeGrafter"/>
</dbReference>
<keyword evidence="6" id="KW-0663">Pyridoxal phosphate</keyword>
<dbReference type="PANTHER" id="PTHR11879">
    <property type="entry name" value="ASPARTATE AMINOTRANSFERASE"/>
    <property type="match status" value="1"/>
</dbReference>
<protein>
    <submittedName>
        <fullName evidence="8">Aspartate aminotransferase</fullName>
    </submittedName>
</protein>
<evidence type="ECO:0000256" key="3">
    <source>
        <dbReference type="ARBA" id="ARBA00011738"/>
    </source>
</evidence>
<evidence type="ECO:0000313" key="8">
    <source>
        <dbReference type="EMBL" id="KZP33460.1"/>
    </source>
</evidence>
<dbReference type="GO" id="GO:0006532">
    <property type="term" value="P:aspartate biosynthetic process"/>
    <property type="evidence" value="ECO:0007669"/>
    <property type="project" value="TreeGrafter"/>
</dbReference>
<dbReference type="InterPro" id="IPR004839">
    <property type="entry name" value="Aminotransferase_I/II_large"/>
</dbReference>
<feature type="domain" description="Aminotransferase class I/classII large" evidence="7">
    <location>
        <begin position="30"/>
        <end position="363"/>
    </location>
</feature>
<comment type="cofactor">
    <cofactor evidence="1">
        <name>pyridoxal 5'-phosphate</name>
        <dbReference type="ChEBI" id="CHEBI:597326"/>
    </cofactor>
</comment>
<dbReference type="Gene3D" id="3.40.640.10">
    <property type="entry name" value="Type I PLP-dependent aspartate aminotransferase-like (Major domain)"/>
    <property type="match status" value="1"/>
</dbReference>
<evidence type="ECO:0000256" key="6">
    <source>
        <dbReference type="ARBA" id="ARBA00022898"/>
    </source>
</evidence>
<dbReference type="GO" id="GO:0005829">
    <property type="term" value="C:cytosol"/>
    <property type="evidence" value="ECO:0007669"/>
    <property type="project" value="TreeGrafter"/>
</dbReference>
<proteinExistence type="inferred from homology"/>
<dbReference type="InterPro" id="IPR000796">
    <property type="entry name" value="Asp_trans"/>
</dbReference>
<dbReference type="GO" id="GO:0030170">
    <property type="term" value="F:pyridoxal phosphate binding"/>
    <property type="evidence" value="ECO:0007669"/>
    <property type="project" value="InterPro"/>
</dbReference>
<gene>
    <name evidence="8" type="ORF">FIBSPDRAFT_906811</name>
</gene>
<dbReference type="PRINTS" id="PR00799">
    <property type="entry name" value="TRANSAMINASE"/>
</dbReference>
<evidence type="ECO:0000313" key="9">
    <source>
        <dbReference type="Proteomes" id="UP000076532"/>
    </source>
</evidence>
<evidence type="ECO:0000259" key="7">
    <source>
        <dbReference type="Pfam" id="PF00155"/>
    </source>
</evidence>
<dbReference type="OrthoDB" id="6752799at2759"/>